<dbReference type="Pfam" id="PF00940">
    <property type="entry name" value="RNA_pol"/>
    <property type="match status" value="1"/>
</dbReference>
<gene>
    <name evidence="16" type="ORF">NXF25_000228</name>
</gene>
<dbReference type="Proteomes" id="UP001474421">
    <property type="component" value="Unassembled WGS sequence"/>
</dbReference>
<feature type="coiled-coil region" evidence="13">
    <location>
        <begin position="35"/>
        <end position="62"/>
    </location>
</feature>
<evidence type="ECO:0000256" key="3">
    <source>
        <dbReference type="ARBA" id="ARBA00022478"/>
    </source>
</evidence>
<dbReference type="InterPro" id="IPR043502">
    <property type="entry name" value="DNA/RNA_pol_sf"/>
</dbReference>
<dbReference type="InterPro" id="IPR002092">
    <property type="entry name" value="DNA-dir_Rpol_phage-type"/>
</dbReference>
<evidence type="ECO:0000256" key="8">
    <source>
        <dbReference type="ARBA" id="ARBA00023163"/>
    </source>
</evidence>
<comment type="similarity">
    <text evidence="2 12">Belongs to the phage and mitochondrial RNA polymerase family.</text>
</comment>
<dbReference type="SMART" id="SM01311">
    <property type="entry name" value="RPOL_N"/>
    <property type="match status" value="1"/>
</dbReference>
<reference evidence="16 17" key="1">
    <citation type="journal article" date="2024" name="Proc. Natl. Acad. Sci. U.S.A.">
        <title>The genetic regulatory architecture and epigenomic basis for age-related changes in rattlesnake venom.</title>
        <authorList>
            <person name="Hogan M.P."/>
            <person name="Holding M.L."/>
            <person name="Nystrom G.S."/>
            <person name="Colston T.J."/>
            <person name="Bartlett D.A."/>
            <person name="Mason A.J."/>
            <person name="Ellsworth S.A."/>
            <person name="Rautsaw R.M."/>
            <person name="Lawrence K.C."/>
            <person name="Strickland J.L."/>
            <person name="He B."/>
            <person name="Fraser P."/>
            <person name="Margres M.J."/>
            <person name="Gilbert D.M."/>
            <person name="Gibbs H.L."/>
            <person name="Parkinson C.L."/>
            <person name="Rokyta D.R."/>
        </authorList>
    </citation>
    <scope>NUCLEOTIDE SEQUENCE [LARGE SCALE GENOMIC DNA]</scope>
    <source>
        <strain evidence="16">DRR0105</strain>
    </source>
</reference>
<evidence type="ECO:0000256" key="5">
    <source>
        <dbReference type="ARBA" id="ARBA00022695"/>
    </source>
</evidence>
<dbReference type="GO" id="GO:0034245">
    <property type="term" value="C:mitochondrial DNA-directed RNA polymerase complex"/>
    <property type="evidence" value="ECO:0007669"/>
    <property type="project" value="TreeGrafter"/>
</dbReference>
<comment type="function">
    <text evidence="12">DNA-dependent RNA polymerase catalyzes the transcription of DNA into RNA using the four ribonucleoside triphosphates as substrates.</text>
</comment>
<feature type="domain" description="DNA-directed RNA polymerase N-terminal" evidence="15">
    <location>
        <begin position="401"/>
        <end position="708"/>
    </location>
</feature>
<comment type="subcellular location">
    <subcellularLocation>
        <location evidence="1">Mitochondrion</location>
    </subcellularLocation>
</comment>
<dbReference type="FunFam" id="1.10.150.20:FF:000031">
    <property type="entry name" value="DNA-directed RNA polymerase"/>
    <property type="match status" value="1"/>
</dbReference>
<keyword evidence="17" id="KW-1185">Reference proteome</keyword>
<name>A0AAW1C5U6_CROAD</name>
<evidence type="ECO:0000259" key="15">
    <source>
        <dbReference type="SMART" id="SM01311"/>
    </source>
</evidence>
<dbReference type="SUPFAM" id="SSF56672">
    <property type="entry name" value="DNA/RNA polymerases"/>
    <property type="match status" value="1"/>
</dbReference>
<dbReference type="InterPro" id="IPR029262">
    <property type="entry name" value="RPOL_N"/>
</dbReference>
<keyword evidence="6" id="KW-0809">Transit peptide</keyword>
<feature type="region of interest" description="Disordered" evidence="14">
    <location>
        <begin position="79"/>
        <end position="98"/>
    </location>
</feature>
<feature type="region of interest" description="Disordered" evidence="14">
    <location>
        <begin position="1233"/>
        <end position="1257"/>
    </location>
</feature>
<feature type="compositionally biased region" description="Basic and acidic residues" evidence="14">
    <location>
        <begin position="1233"/>
        <end position="1249"/>
    </location>
</feature>
<organism evidence="16 17">
    <name type="scientific">Crotalus adamanteus</name>
    <name type="common">Eastern diamondback rattlesnake</name>
    <dbReference type="NCBI Taxonomy" id="8729"/>
    <lineage>
        <taxon>Eukaryota</taxon>
        <taxon>Metazoa</taxon>
        <taxon>Chordata</taxon>
        <taxon>Craniata</taxon>
        <taxon>Vertebrata</taxon>
        <taxon>Euteleostomi</taxon>
        <taxon>Lepidosauria</taxon>
        <taxon>Squamata</taxon>
        <taxon>Bifurcata</taxon>
        <taxon>Unidentata</taxon>
        <taxon>Episquamata</taxon>
        <taxon>Toxicofera</taxon>
        <taxon>Serpentes</taxon>
        <taxon>Colubroidea</taxon>
        <taxon>Viperidae</taxon>
        <taxon>Crotalinae</taxon>
        <taxon>Crotalus</taxon>
    </lineage>
</organism>
<evidence type="ECO:0000313" key="16">
    <source>
        <dbReference type="EMBL" id="KAK9409053.1"/>
    </source>
</evidence>
<evidence type="ECO:0000313" key="17">
    <source>
        <dbReference type="Proteomes" id="UP001474421"/>
    </source>
</evidence>
<dbReference type="Pfam" id="PF14700">
    <property type="entry name" value="RPOL_N"/>
    <property type="match status" value="1"/>
</dbReference>
<evidence type="ECO:0000256" key="12">
    <source>
        <dbReference type="RuleBase" id="RU003805"/>
    </source>
</evidence>
<evidence type="ECO:0000256" key="4">
    <source>
        <dbReference type="ARBA" id="ARBA00022679"/>
    </source>
</evidence>
<sequence length="1257" mass="143278">MLKLQGTLLWGTGSLRVGMRCHSTRVKEETRKLWLHEQVELLEVLEARVKQLRADHESELLKPNLQLCQAKKFSYYPSAQGQKTPVRQAAQGKPVPTDDTRLAVNSWKSKMKVEKQAKKMKRWDLNTRTLEAILSSKTLVEKAVRCSPASVRKSVADGSKAQSDSNITLTGIRIWDRNVPPVSSSPSPPSSPSSAAAVKASAEPVLMLNGRSLPEMKVFQDDIRMTILAYMDTSLFKGQKRKALQCLLYFHNTPGLKKFLTTQMFSLLMCHYAKQGALKKIGWLFSVLEENNLKPNQDCYMAVLNCMGRIKAEPLIISRCIEQLESEGFSLQNFFKDSTYEDNEVTMVLRAIQTVKTDFQPQFFSPPTSTMPLLEKFYRTKTPISYAKLNFTVEELKQRFRKQYKMETSDRVTVDSVEATKPITATTIKAREILSKIRSHWEAALLRNLTKLKKQENIWRTSKLDLYPFLCVLTNEEYVDLMMQTVFSLPALGECVSILAKDLGTRIYNKYTIVRKNCTISEENFEKTYDSYVQLLARDNQVNNFLPREYWEKLREEAGYSPSLISKQVVWPPSLLIQLGFQLIELMVQTLKLDHSLLPLLPKDAVIPVLYHVYSFRGTKQIGFVKPHSILIRLLQEAVETTLTFDSFILPMQCPPVPWVSSHFGAYTLSPVKLMRCQDGVVQHELLLDECPHDHLCLVLDALNFLGNCPWKVNQPVLDVVISIFNDKGDEKLDIPPPPSWEAQELAKQLAESEPMSKMALKWKMSQYRKKARETYSLRMDMLYKLSIAKHLKDEAFWFPHNLDFRGRTYPCPPHFNHLGGDFTRGILLFAEGKPLGPYGLKWLQIHLVNLTGLKKKQSLRERLAYAIRIMPDILDSADNPLTGKRWWMDTDEPWQVLACCMEIAKAVRSPNPAEYVSHFPVHQDGSCNGLQHYAALGRDMLGAFSVNLAPSAVPQDVYTSVAQQVEIARKKDAANGVKIAQVLDGYIARKVVKQTVMTVVYGVTQYGGRLQIEKQLKEIENFPKEDIWQASKYLVQQVFQSLSEMFSGSREIQNWLTESAWLISKIGQTVEWVTPLGLPVIQPYHNKKSMLVKGELQNLHLKSSYKVDQKPNTRKQKNAFPPNFIHSLDSSHMMLTALHCQKAGLTFVSVHDCFWTHAATVDIMNKICREQFVALHSQPILEDLSNFMLQKYCSDTTTCESDKKKKGQKAVQAKIQELKALLANIPKKGDFQLEKTRPGCPGDIEKEQLPVSLQSP</sequence>
<evidence type="ECO:0000256" key="6">
    <source>
        <dbReference type="ARBA" id="ARBA00022946"/>
    </source>
</evidence>
<evidence type="ECO:0000256" key="2">
    <source>
        <dbReference type="ARBA" id="ARBA00009493"/>
    </source>
</evidence>
<keyword evidence="3 12" id="KW-0240">DNA-directed RNA polymerase</keyword>
<comment type="catalytic activity">
    <reaction evidence="9 12">
        <text>RNA(n) + a ribonucleoside 5'-triphosphate = RNA(n+1) + diphosphate</text>
        <dbReference type="Rhea" id="RHEA:21248"/>
        <dbReference type="Rhea" id="RHEA-COMP:14527"/>
        <dbReference type="Rhea" id="RHEA-COMP:17342"/>
        <dbReference type="ChEBI" id="CHEBI:33019"/>
        <dbReference type="ChEBI" id="CHEBI:61557"/>
        <dbReference type="ChEBI" id="CHEBI:140395"/>
        <dbReference type="EC" id="2.7.7.6"/>
    </reaction>
</comment>
<dbReference type="InterPro" id="IPR037159">
    <property type="entry name" value="RNA_POL_N_sf"/>
</dbReference>
<dbReference type="InterPro" id="IPR046950">
    <property type="entry name" value="DNA-dir_Rpol_C_phage-type"/>
</dbReference>
<dbReference type="Gene3D" id="1.10.150.20">
    <property type="entry name" value="5' to 3' exonuclease, C-terminal subdomain"/>
    <property type="match status" value="1"/>
</dbReference>
<evidence type="ECO:0000256" key="7">
    <source>
        <dbReference type="ARBA" id="ARBA00023128"/>
    </source>
</evidence>
<evidence type="ECO:0000256" key="13">
    <source>
        <dbReference type="SAM" id="Coils"/>
    </source>
</evidence>
<dbReference type="PANTHER" id="PTHR10102:SF0">
    <property type="entry name" value="DNA-DIRECTED RNA POLYMERASE, MITOCHONDRIAL"/>
    <property type="match status" value="1"/>
</dbReference>
<evidence type="ECO:0000256" key="9">
    <source>
        <dbReference type="ARBA" id="ARBA00048552"/>
    </source>
</evidence>
<dbReference type="PANTHER" id="PTHR10102">
    <property type="entry name" value="DNA-DIRECTED RNA POLYMERASE, MITOCHONDRIAL"/>
    <property type="match status" value="1"/>
</dbReference>
<protein>
    <recommendedName>
        <fullName evidence="12">DNA-directed RNA polymerase</fullName>
        <ecNumber evidence="12">2.7.7.6</ecNumber>
    </recommendedName>
</protein>
<dbReference type="FunFam" id="1.10.287.280:FF:000001">
    <property type="entry name" value="DNA-directed RNA polymerase"/>
    <property type="match status" value="1"/>
</dbReference>
<evidence type="ECO:0000256" key="10">
    <source>
        <dbReference type="ARBA" id="ARBA00057821"/>
    </source>
</evidence>
<evidence type="ECO:0000256" key="1">
    <source>
        <dbReference type="ARBA" id="ARBA00004173"/>
    </source>
</evidence>
<keyword evidence="13" id="KW-0175">Coiled coil</keyword>
<comment type="caution">
    <text evidence="16">The sequence shown here is derived from an EMBL/GenBank/DDBJ whole genome shotgun (WGS) entry which is preliminary data.</text>
</comment>
<dbReference type="GO" id="GO:0003899">
    <property type="term" value="F:DNA-directed RNA polymerase activity"/>
    <property type="evidence" value="ECO:0007669"/>
    <property type="project" value="UniProtKB-EC"/>
</dbReference>
<keyword evidence="7" id="KW-0496">Mitochondrion</keyword>
<dbReference type="EC" id="2.7.7.6" evidence="12"/>
<keyword evidence="5 12" id="KW-0548">Nucleotidyltransferase</keyword>
<dbReference type="GO" id="GO:0001018">
    <property type="term" value="F:mitochondrial promoter sequence-specific DNA binding"/>
    <property type="evidence" value="ECO:0007669"/>
    <property type="project" value="TreeGrafter"/>
</dbReference>
<accession>A0AAW1C5U6</accession>
<dbReference type="Gene3D" id="1.10.287.280">
    <property type="match status" value="1"/>
</dbReference>
<dbReference type="AlphaFoldDB" id="A0AAW1C5U6"/>
<dbReference type="FunFam" id="1.10.1320.10:FF:000002">
    <property type="entry name" value="DNA-directed RNA polymerase"/>
    <property type="match status" value="1"/>
</dbReference>
<dbReference type="Gene3D" id="1.10.1320.10">
    <property type="entry name" value="DNA-directed RNA polymerase, N-terminal domain"/>
    <property type="match status" value="1"/>
</dbReference>
<proteinExistence type="inferred from homology"/>
<dbReference type="EMBL" id="JAOTOJ010000001">
    <property type="protein sequence ID" value="KAK9409053.1"/>
    <property type="molecule type" value="Genomic_DNA"/>
</dbReference>
<dbReference type="PROSITE" id="PS00489">
    <property type="entry name" value="RNA_POL_PHAGE_2"/>
    <property type="match status" value="1"/>
</dbReference>
<evidence type="ECO:0000256" key="11">
    <source>
        <dbReference type="ARBA" id="ARBA00063316"/>
    </source>
</evidence>
<keyword evidence="8 12" id="KW-0804">Transcription</keyword>
<comment type="function">
    <text evidence="10">DNA-dependent RNA polymerase catalyzes the transcription of mitochondrial DNA into RNA using the four ribonucleoside triphosphates as substrates. Component of the mitochondrial transcription initiation complex, composed at least of TFB2M, TFAM and POLRMT that is required for basal transcription of mitochondrial DNA. In this complex, TFAM recruits POLRMT to a specific promoter whereas TFB2M induces structural changes in POLRMT to enable promoter opening and trapping of the DNA non-template strand. Has DNA primase activity. Catalyzes the synthesis of short RNA primers that are necessary for the initiation of lagging-strand DNA synthesis from the origin of light-strand DNA replication (OriL).</text>
</comment>
<dbReference type="PROSITE" id="PS00900">
    <property type="entry name" value="RNA_POL_PHAGE_1"/>
    <property type="match status" value="1"/>
</dbReference>
<comment type="subunit">
    <text evidence="11">Homodimer. Component of the mitochondrial transcription initiation complex, composed at least of TFB2M, TFAM and POLRMT. In this complex TFAM recruits POLRMT to the promoter whereas TFB2M induces structural changes in POLRMT to enable promoter opening and trapping of the DNA non-template strand. Upon metabolic stress, forms a complex composed of FOXO3, SIRT3 and mitochondrial RNA polymerase POLRMT; the complex is recruited to mtDNA in a SIRT3-dependent manner. Also forms a complex composed of FOXO3, SIRT3, TFAM and POLRMT. Interacts with TFB1M and TFB2M, leading to the stimulation of transcription. Interacts with TEFM. Interacts with MTRES1.</text>
</comment>
<dbReference type="GO" id="GO:0006390">
    <property type="term" value="P:mitochondrial transcription"/>
    <property type="evidence" value="ECO:0007669"/>
    <property type="project" value="TreeGrafter"/>
</dbReference>
<evidence type="ECO:0000256" key="14">
    <source>
        <dbReference type="SAM" id="MobiDB-lite"/>
    </source>
</evidence>
<keyword evidence="4 12" id="KW-0808">Transferase</keyword>